<dbReference type="AlphaFoldDB" id="A0AAD5MC50"/>
<evidence type="ECO:0000313" key="1">
    <source>
        <dbReference type="EMBL" id="KAJ1353508.1"/>
    </source>
</evidence>
<dbReference type="EMBL" id="JAHQIW010001734">
    <property type="protein sequence ID" value="KAJ1353508.1"/>
    <property type="molecule type" value="Genomic_DNA"/>
</dbReference>
<proteinExistence type="predicted"/>
<name>A0AAD5MC50_PARTN</name>
<gene>
    <name evidence="1" type="ORF">KIN20_010149</name>
</gene>
<accession>A0AAD5MC50</accession>
<sequence length="52" mass="6045">MVDYGVGYDYGSVMHYDQFNIHSEMLHNGSAALTDQQQFPAPKFQSKCRRFQ</sequence>
<dbReference type="Proteomes" id="UP001196413">
    <property type="component" value="Unassembled WGS sequence"/>
</dbReference>
<comment type="caution">
    <text evidence="1">The sequence shown here is derived from an EMBL/GenBank/DDBJ whole genome shotgun (WGS) entry which is preliminary data.</text>
</comment>
<protein>
    <recommendedName>
        <fullName evidence="3">Metalloendopeptidase</fullName>
    </recommendedName>
</protein>
<evidence type="ECO:0000313" key="2">
    <source>
        <dbReference type="Proteomes" id="UP001196413"/>
    </source>
</evidence>
<keyword evidence="2" id="KW-1185">Reference proteome</keyword>
<organism evidence="1 2">
    <name type="scientific">Parelaphostrongylus tenuis</name>
    <name type="common">Meningeal worm</name>
    <dbReference type="NCBI Taxonomy" id="148309"/>
    <lineage>
        <taxon>Eukaryota</taxon>
        <taxon>Metazoa</taxon>
        <taxon>Ecdysozoa</taxon>
        <taxon>Nematoda</taxon>
        <taxon>Chromadorea</taxon>
        <taxon>Rhabditida</taxon>
        <taxon>Rhabditina</taxon>
        <taxon>Rhabditomorpha</taxon>
        <taxon>Strongyloidea</taxon>
        <taxon>Metastrongylidae</taxon>
        <taxon>Parelaphostrongylus</taxon>
    </lineage>
</organism>
<reference evidence="1" key="1">
    <citation type="submission" date="2021-06" db="EMBL/GenBank/DDBJ databases">
        <title>Parelaphostrongylus tenuis whole genome reference sequence.</title>
        <authorList>
            <person name="Garwood T.J."/>
            <person name="Larsen P.A."/>
            <person name="Fountain-Jones N.M."/>
            <person name="Garbe J.R."/>
            <person name="Macchietto M.G."/>
            <person name="Kania S.A."/>
            <person name="Gerhold R.W."/>
            <person name="Richards J.E."/>
            <person name="Wolf T.M."/>
        </authorList>
    </citation>
    <scope>NUCLEOTIDE SEQUENCE</scope>
    <source>
        <strain evidence="1">MNPRO001-30</strain>
        <tissue evidence="1">Meninges</tissue>
    </source>
</reference>
<evidence type="ECO:0008006" key="3">
    <source>
        <dbReference type="Google" id="ProtNLM"/>
    </source>
</evidence>